<evidence type="ECO:0000313" key="11">
    <source>
        <dbReference type="Proteomes" id="UP001476798"/>
    </source>
</evidence>
<feature type="non-terminal residue" evidence="10">
    <location>
        <position position="1"/>
    </location>
</feature>
<keyword evidence="6" id="KW-0460">Magnesium</keyword>
<sequence length="150" mass="16717">VTVQYRQDRGAVVPLRVHTIVISVQHDECVSLDEMRHSLKEQVVKAVVPPGYLDDDTIYHLQPSGRFVIGGPQVRSQVDRSAAYAARWVAKSLVKAGLCRRVLVQVSYAIGVSHPLSVSIFHYGTSQKSEKELLDIVTKNFDLRPGVIVR</sequence>
<proteinExistence type="predicted"/>
<evidence type="ECO:0000256" key="2">
    <source>
        <dbReference type="ARBA" id="ARBA00022679"/>
    </source>
</evidence>
<feature type="domain" description="S-adenosylmethionine synthetase central" evidence="8">
    <location>
        <begin position="1"/>
        <end position="67"/>
    </location>
</feature>
<dbReference type="InterPro" id="IPR002133">
    <property type="entry name" value="S-AdoMet_synthetase"/>
</dbReference>
<dbReference type="InterPro" id="IPR022630">
    <property type="entry name" value="S-AdoMet_synt_C"/>
</dbReference>
<protein>
    <submittedName>
        <fullName evidence="10">S-adenosylmethionine synthase isoform type-2</fullName>
    </submittedName>
</protein>
<dbReference type="Pfam" id="PF02773">
    <property type="entry name" value="S-AdoMet_synt_C"/>
    <property type="match status" value="1"/>
</dbReference>
<evidence type="ECO:0000256" key="6">
    <source>
        <dbReference type="ARBA" id="ARBA00022842"/>
    </source>
</evidence>
<dbReference type="PANTHER" id="PTHR11964">
    <property type="entry name" value="S-ADENOSYLMETHIONINE SYNTHETASE"/>
    <property type="match status" value="1"/>
</dbReference>
<keyword evidence="5" id="KW-0067">ATP-binding</keyword>
<keyword evidence="4" id="KW-0547">Nucleotide-binding</keyword>
<dbReference type="Pfam" id="PF02772">
    <property type="entry name" value="S-AdoMet_synt_M"/>
    <property type="match status" value="1"/>
</dbReference>
<evidence type="ECO:0000256" key="5">
    <source>
        <dbReference type="ARBA" id="ARBA00022840"/>
    </source>
</evidence>
<evidence type="ECO:0000259" key="9">
    <source>
        <dbReference type="Pfam" id="PF02773"/>
    </source>
</evidence>
<evidence type="ECO:0000259" key="8">
    <source>
        <dbReference type="Pfam" id="PF02772"/>
    </source>
</evidence>
<comment type="caution">
    <text evidence="10">The sequence shown here is derived from an EMBL/GenBank/DDBJ whole genome shotgun (WGS) entry which is preliminary data.</text>
</comment>
<reference evidence="10 11" key="1">
    <citation type="submission" date="2021-06" db="EMBL/GenBank/DDBJ databases">
        <authorList>
            <person name="Palmer J.M."/>
        </authorList>
    </citation>
    <scope>NUCLEOTIDE SEQUENCE [LARGE SCALE GENOMIC DNA]</scope>
    <source>
        <strain evidence="10 11">GA_2019</strain>
        <tissue evidence="10">Muscle</tissue>
    </source>
</reference>
<dbReference type="Proteomes" id="UP001476798">
    <property type="component" value="Unassembled WGS sequence"/>
</dbReference>
<name>A0ABV0NTU7_9TELE</name>
<evidence type="ECO:0000256" key="3">
    <source>
        <dbReference type="ARBA" id="ARBA00022723"/>
    </source>
</evidence>
<evidence type="ECO:0000256" key="1">
    <source>
        <dbReference type="ARBA" id="ARBA00022563"/>
    </source>
</evidence>
<feature type="domain" description="S-adenosylmethionine synthetase C-terminal" evidence="9">
    <location>
        <begin position="76"/>
        <end position="149"/>
    </location>
</feature>
<keyword evidence="7" id="KW-0630">Potassium</keyword>
<keyword evidence="1" id="KW-0554">One-carbon metabolism</keyword>
<evidence type="ECO:0000256" key="7">
    <source>
        <dbReference type="ARBA" id="ARBA00022958"/>
    </source>
</evidence>
<accession>A0ABV0NTU7</accession>
<gene>
    <name evidence="10" type="primary">MAT2A_4</name>
    <name evidence="10" type="ORF">GOODEAATRI_034296</name>
</gene>
<dbReference type="SUPFAM" id="SSF55973">
    <property type="entry name" value="S-adenosylmethionine synthetase"/>
    <property type="match status" value="2"/>
</dbReference>
<dbReference type="EMBL" id="JAHRIO010048434">
    <property type="protein sequence ID" value="MEQ2173652.1"/>
    <property type="molecule type" value="Genomic_DNA"/>
</dbReference>
<organism evidence="10 11">
    <name type="scientific">Goodea atripinnis</name>
    <dbReference type="NCBI Taxonomy" id="208336"/>
    <lineage>
        <taxon>Eukaryota</taxon>
        <taxon>Metazoa</taxon>
        <taxon>Chordata</taxon>
        <taxon>Craniata</taxon>
        <taxon>Vertebrata</taxon>
        <taxon>Euteleostomi</taxon>
        <taxon>Actinopterygii</taxon>
        <taxon>Neopterygii</taxon>
        <taxon>Teleostei</taxon>
        <taxon>Neoteleostei</taxon>
        <taxon>Acanthomorphata</taxon>
        <taxon>Ovalentaria</taxon>
        <taxon>Atherinomorphae</taxon>
        <taxon>Cyprinodontiformes</taxon>
        <taxon>Goodeidae</taxon>
        <taxon>Goodea</taxon>
    </lineage>
</organism>
<dbReference type="InterPro" id="IPR022636">
    <property type="entry name" value="S-AdoMet_synthetase_sfam"/>
</dbReference>
<keyword evidence="2" id="KW-0808">Transferase</keyword>
<dbReference type="Gene3D" id="3.30.300.10">
    <property type="match status" value="2"/>
</dbReference>
<evidence type="ECO:0000256" key="4">
    <source>
        <dbReference type="ARBA" id="ARBA00022741"/>
    </source>
</evidence>
<keyword evidence="3" id="KW-0479">Metal-binding</keyword>
<keyword evidence="11" id="KW-1185">Reference proteome</keyword>
<evidence type="ECO:0000313" key="10">
    <source>
        <dbReference type="EMBL" id="MEQ2173652.1"/>
    </source>
</evidence>
<dbReference type="InterPro" id="IPR022629">
    <property type="entry name" value="S-AdoMet_synt_central"/>
</dbReference>